<reference evidence="6" key="2">
    <citation type="journal article" date="2020" name="Microorganisms">
        <title>Osmotic Adaptation and Compatible Solute Biosynthesis of Phototrophic Bacteria as Revealed from Genome Analyses.</title>
        <authorList>
            <person name="Imhoff J.F."/>
            <person name="Rahn T."/>
            <person name="Kunzel S."/>
            <person name="Keller A."/>
            <person name="Neulinger S.C."/>
        </authorList>
    </citation>
    <scope>NUCLEOTIDE SEQUENCE</scope>
    <source>
        <strain evidence="6">DSM 9154</strain>
    </source>
</reference>
<comment type="similarity">
    <text evidence="1">Belongs to the LysR transcriptional regulatory family.</text>
</comment>
<evidence type="ECO:0000313" key="7">
    <source>
        <dbReference type="Proteomes" id="UP000778970"/>
    </source>
</evidence>
<dbReference type="Pfam" id="PF00126">
    <property type="entry name" value="HTH_1"/>
    <property type="match status" value="1"/>
</dbReference>
<accession>A0A934QG69</accession>
<feature type="domain" description="HTH lysR-type" evidence="5">
    <location>
        <begin position="5"/>
        <end position="62"/>
    </location>
</feature>
<dbReference type="InterPro" id="IPR005119">
    <property type="entry name" value="LysR_subst-bd"/>
</dbReference>
<dbReference type="Gene3D" id="3.40.190.10">
    <property type="entry name" value="Periplasmic binding protein-like II"/>
    <property type="match status" value="2"/>
</dbReference>
<dbReference type="InterPro" id="IPR050176">
    <property type="entry name" value="LTTR"/>
</dbReference>
<dbReference type="SUPFAM" id="SSF46785">
    <property type="entry name" value="Winged helix' DNA-binding domain"/>
    <property type="match status" value="1"/>
</dbReference>
<evidence type="ECO:0000313" key="6">
    <source>
        <dbReference type="EMBL" id="MBK1696398.1"/>
    </source>
</evidence>
<sequence length="299" mass="32146">MKPAFDIDALRAVVAGTDLGSFARAAVHLGRSQSAVSMQLKKLEQQAGTQLFARKGRGLVPTEAGEAFVAYARRIVALNDEAALALDAATTTVSVRLGLPQDFFDDVMPATLTSFGQKNDTVHVEVRAGENHRLAEDVRAGRLDVAIAFAKPGSPAEGERLCALPMRWLAQPEMVGRIDRQTVPLVLFNYPCLFRQATLTALEQSGTRWRAALTTPSLPGIWAALRSGLGIAVRTEHGTPADIACVGPDLGLPELPAIELRLLRAPNISPRAEALAEILRRETLERVAPGNQRPPDGAR</sequence>
<dbReference type="InterPro" id="IPR036390">
    <property type="entry name" value="WH_DNA-bd_sf"/>
</dbReference>
<gene>
    <name evidence="6" type="ORF">CKO21_03975</name>
</gene>
<organism evidence="6 7">
    <name type="scientific">Rhodovibrio salinarum</name>
    <dbReference type="NCBI Taxonomy" id="1087"/>
    <lineage>
        <taxon>Bacteria</taxon>
        <taxon>Pseudomonadati</taxon>
        <taxon>Pseudomonadota</taxon>
        <taxon>Alphaproteobacteria</taxon>
        <taxon>Rhodospirillales</taxon>
        <taxon>Rhodovibrionaceae</taxon>
        <taxon>Rhodovibrio</taxon>
    </lineage>
</organism>
<proteinExistence type="inferred from homology"/>
<keyword evidence="7" id="KW-1185">Reference proteome</keyword>
<dbReference type="AlphaFoldDB" id="A0A934QG69"/>
<keyword evidence="3" id="KW-0238">DNA-binding</keyword>
<dbReference type="GO" id="GO:0003677">
    <property type="term" value="F:DNA binding"/>
    <property type="evidence" value="ECO:0007669"/>
    <property type="project" value="UniProtKB-KW"/>
</dbReference>
<dbReference type="Pfam" id="PF03466">
    <property type="entry name" value="LysR_substrate"/>
    <property type="match status" value="1"/>
</dbReference>
<keyword evidence="4" id="KW-0804">Transcription</keyword>
<dbReference type="EMBL" id="NRRE01000016">
    <property type="protein sequence ID" value="MBK1696398.1"/>
    <property type="molecule type" value="Genomic_DNA"/>
</dbReference>
<dbReference type="RefSeq" id="WP_037256624.1">
    <property type="nucleotide sequence ID" value="NZ_NRRE01000016.1"/>
</dbReference>
<evidence type="ECO:0000256" key="1">
    <source>
        <dbReference type="ARBA" id="ARBA00009437"/>
    </source>
</evidence>
<dbReference type="FunFam" id="1.10.10.10:FF:000001">
    <property type="entry name" value="LysR family transcriptional regulator"/>
    <property type="match status" value="1"/>
</dbReference>
<comment type="caution">
    <text evidence="6">The sequence shown here is derived from an EMBL/GenBank/DDBJ whole genome shotgun (WGS) entry which is preliminary data.</text>
</comment>
<dbReference type="Gene3D" id="1.10.10.10">
    <property type="entry name" value="Winged helix-like DNA-binding domain superfamily/Winged helix DNA-binding domain"/>
    <property type="match status" value="1"/>
</dbReference>
<protein>
    <submittedName>
        <fullName evidence="6">Permease</fullName>
    </submittedName>
</protein>
<evidence type="ECO:0000256" key="4">
    <source>
        <dbReference type="ARBA" id="ARBA00023163"/>
    </source>
</evidence>
<evidence type="ECO:0000259" key="5">
    <source>
        <dbReference type="PROSITE" id="PS50931"/>
    </source>
</evidence>
<dbReference type="PRINTS" id="PR00039">
    <property type="entry name" value="HTHLYSR"/>
</dbReference>
<dbReference type="SUPFAM" id="SSF53850">
    <property type="entry name" value="Periplasmic binding protein-like II"/>
    <property type="match status" value="1"/>
</dbReference>
<dbReference type="PROSITE" id="PS50931">
    <property type="entry name" value="HTH_LYSR"/>
    <property type="match status" value="1"/>
</dbReference>
<reference evidence="6" key="1">
    <citation type="submission" date="2017-08" db="EMBL/GenBank/DDBJ databases">
        <authorList>
            <person name="Imhoff J.F."/>
            <person name="Rahn T."/>
            <person name="Kuenzel S."/>
            <person name="Neulinger S.C."/>
        </authorList>
    </citation>
    <scope>NUCLEOTIDE SEQUENCE</scope>
    <source>
        <strain evidence="6">DSM 9154</strain>
    </source>
</reference>
<dbReference type="GO" id="GO:0003700">
    <property type="term" value="F:DNA-binding transcription factor activity"/>
    <property type="evidence" value="ECO:0007669"/>
    <property type="project" value="InterPro"/>
</dbReference>
<dbReference type="PANTHER" id="PTHR30579">
    <property type="entry name" value="TRANSCRIPTIONAL REGULATOR"/>
    <property type="match status" value="1"/>
</dbReference>
<dbReference type="InterPro" id="IPR036388">
    <property type="entry name" value="WH-like_DNA-bd_sf"/>
</dbReference>
<evidence type="ECO:0000256" key="2">
    <source>
        <dbReference type="ARBA" id="ARBA00023015"/>
    </source>
</evidence>
<dbReference type="PANTHER" id="PTHR30579:SF7">
    <property type="entry name" value="HTH-TYPE TRANSCRIPTIONAL REGULATOR LRHA-RELATED"/>
    <property type="match status" value="1"/>
</dbReference>
<name>A0A934QG69_9PROT</name>
<evidence type="ECO:0000256" key="3">
    <source>
        <dbReference type="ARBA" id="ARBA00023125"/>
    </source>
</evidence>
<dbReference type="Proteomes" id="UP000778970">
    <property type="component" value="Unassembled WGS sequence"/>
</dbReference>
<dbReference type="InterPro" id="IPR000847">
    <property type="entry name" value="LysR_HTH_N"/>
</dbReference>
<keyword evidence="2" id="KW-0805">Transcription regulation</keyword>